<dbReference type="OrthoDB" id="6191410at2"/>
<dbReference type="STRING" id="66969.Lwal_3118"/>
<dbReference type="GO" id="GO:0008757">
    <property type="term" value="F:S-adenosylmethionine-dependent methyltransferase activity"/>
    <property type="evidence" value="ECO:0007669"/>
    <property type="project" value="InterPro"/>
</dbReference>
<accession>A0A0W1A119</accession>
<proteinExistence type="predicted"/>
<name>A0A0W1A119_9GAMM</name>
<dbReference type="EMBL" id="LNZB01000060">
    <property type="protein sequence ID" value="KTD75077.1"/>
    <property type="molecule type" value="Genomic_DNA"/>
</dbReference>
<comment type="caution">
    <text evidence="2">The sequence shown here is derived from an EMBL/GenBank/DDBJ whole genome shotgun (WGS) entry which is preliminary data.</text>
</comment>
<dbReference type="AlphaFoldDB" id="A0A0W1A119"/>
<dbReference type="InterPro" id="IPR029063">
    <property type="entry name" value="SAM-dependent_MTases_sf"/>
</dbReference>
<evidence type="ECO:0000259" key="1">
    <source>
        <dbReference type="Pfam" id="PF08241"/>
    </source>
</evidence>
<evidence type="ECO:0000313" key="3">
    <source>
        <dbReference type="Proteomes" id="UP000054729"/>
    </source>
</evidence>
<protein>
    <submittedName>
        <fullName evidence="2">Methyl-transferase</fullName>
    </submittedName>
</protein>
<gene>
    <name evidence="2" type="ORF">Lwal_3118</name>
</gene>
<evidence type="ECO:0000313" key="2">
    <source>
        <dbReference type="EMBL" id="KTD75077.1"/>
    </source>
</evidence>
<dbReference type="Pfam" id="PF08241">
    <property type="entry name" value="Methyltransf_11"/>
    <property type="match status" value="1"/>
</dbReference>
<reference evidence="2 3" key="1">
    <citation type="submission" date="2015-11" db="EMBL/GenBank/DDBJ databases">
        <title>Genomic analysis of 38 Legionella species identifies large and diverse effector repertoires.</title>
        <authorList>
            <person name="Burstein D."/>
            <person name="Amaro F."/>
            <person name="Zusman T."/>
            <person name="Lifshitz Z."/>
            <person name="Cohen O."/>
            <person name="Gilbert J.A."/>
            <person name="Pupko T."/>
            <person name="Shuman H.A."/>
            <person name="Segal G."/>
        </authorList>
    </citation>
    <scope>NUCLEOTIDE SEQUENCE [LARGE SCALE GENOMIC DNA]</scope>
    <source>
        <strain evidence="2 3">ATCC 51914</strain>
    </source>
</reference>
<keyword evidence="3" id="KW-1185">Reference proteome</keyword>
<organism evidence="2 3">
    <name type="scientific">Legionella waltersii</name>
    <dbReference type="NCBI Taxonomy" id="66969"/>
    <lineage>
        <taxon>Bacteria</taxon>
        <taxon>Pseudomonadati</taxon>
        <taxon>Pseudomonadota</taxon>
        <taxon>Gammaproteobacteria</taxon>
        <taxon>Legionellales</taxon>
        <taxon>Legionellaceae</taxon>
        <taxon>Legionella</taxon>
    </lineage>
</organism>
<dbReference type="InterPro" id="IPR013216">
    <property type="entry name" value="Methyltransf_11"/>
</dbReference>
<feature type="domain" description="Methyltransferase type 11" evidence="1">
    <location>
        <begin position="79"/>
        <end position="127"/>
    </location>
</feature>
<dbReference type="SUPFAM" id="SSF53335">
    <property type="entry name" value="S-adenosyl-L-methionine-dependent methyltransferases"/>
    <property type="match status" value="1"/>
</dbReference>
<dbReference type="Proteomes" id="UP000054729">
    <property type="component" value="Unassembled WGS sequence"/>
</dbReference>
<keyword evidence="2" id="KW-0808">Transferase</keyword>
<sequence length="247" mass="28564">MLIEEQLKQCHVLNDWFHTPLGQFVSKEFTEQLRFYNEHLKGDSLLQLGYCGENPWLKELDYNNKWIASPFSMNSSIHIETSLNQLPINRNSLDCVVIPLTLELFGNNSSLIHELDRVLKPMGFVILLSLNPYSLWGGALKCGLLRSYSDKRVKMRTAFQINRLFTQMGYRQCCLNNFCYIPPVNNESLIKKLIFLDEIGKMIWPFPSGFYCYIAQKYERITPGLSVAVTKEVLSKSYETPFQPASN</sequence>
<dbReference type="Gene3D" id="3.40.50.150">
    <property type="entry name" value="Vaccinia Virus protein VP39"/>
    <property type="match status" value="1"/>
</dbReference>
<dbReference type="PATRIC" id="fig|66969.6.peg.3406"/>
<dbReference type="RefSeq" id="WP_058481710.1">
    <property type="nucleotide sequence ID" value="NZ_CAAAIQ010000005.1"/>
</dbReference>